<accession>R7S7B7</accession>
<proteinExistence type="predicted"/>
<evidence type="ECO:0000256" key="1">
    <source>
        <dbReference type="SAM" id="MobiDB-lite"/>
    </source>
</evidence>
<name>R7S7B7_TRAVS</name>
<sequence>MPPKPRQRRPKTTVLPPSSPPQPPSPTQGPEERSHRIEAARATSSSTQQPQTASPNAPARNTTRCESDQPTTNSPVQVARHPYGTRRSTQTARPAFAAGLAKRTREEIHQGATQKVAEKQRKQAQKADKAKRIEQNTRKLAQLEDEYVSRQAQDDRELRAAPPPAEHGSVPNERPHSGGAAGKAAVGGHPPVSNLSRTSVPGSNGANTSQALRATNVPRTSTSHSNVLDGNASSSGSETEDDLEAALSRINPSRSTGQRKTRAAQDAGYIRDKGSDTPSTRDGANYSSDGLAGDPAWGDTLESGAFENDLADDAYHRRNSDLNDLHSVDSHNTDDPDAMNLDLDAADLDEVNADPDADLDEVDHADLDTVNVNRMRSTPLTEAQRKQLKRVTVRGTIAGLRQHNPSPAPSNKRLHDDRSISPRPHKSKRQKAAHASRENAFRTEFRHDRRSRSEAPSSQAAPAPSSQSLRLHTQRGGGRSGWRAALKNEPSDAGCEEELAADEPPAAFTDADVQVASSQRYALTAATTRAQSVFRVEVIDDNDAMDIVNGRAKKGRRRRRAPTDIPEEKSRSTSNLPDFIKAVFESKFVPTIIDYYGTKRNPWDLREHGSDEFLEVCREALKMACPDVDYTLEKSDVAYRIARQKVYQWRTEFSNAAVLAINDAMHHKFGIKPAADATKRWVEAAIITDGGEAFWAIPHANVDHAHGKLQSAYVLKAFAVHLTFKKGSVGDYGYPAGALALATAAVEHSFPMFKWGVFTAGEGFNTTTARARTEWWYDTATFKFAKKPEYFNAIIRMASRHAITAPQASHTPSSSSPAPNAFDRSSPPIEYYTPSSPHLTLHCSHA</sequence>
<feature type="compositionally biased region" description="Polar residues" evidence="1">
    <location>
        <begin position="276"/>
        <end position="288"/>
    </location>
</feature>
<evidence type="ECO:0000313" key="3">
    <source>
        <dbReference type="Proteomes" id="UP000054317"/>
    </source>
</evidence>
<keyword evidence="3" id="KW-1185">Reference proteome</keyword>
<dbReference type="GeneID" id="19417397"/>
<reference evidence="3" key="1">
    <citation type="journal article" date="2012" name="Science">
        <title>The Paleozoic origin of enzymatic lignin decomposition reconstructed from 31 fungal genomes.</title>
        <authorList>
            <person name="Floudas D."/>
            <person name="Binder M."/>
            <person name="Riley R."/>
            <person name="Barry K."/>
            <person name="Blanchette R.A."/>
            <person name="Henrissat B."/>
            <person name="Martinez A.T."/>
            <person name="Otillar R."/>
            <person name="Spatafora J.W."/>
            <person name="Yadav J.S."/>
            <person name="Aerts A."/>
            <person name="Benoit I."/>
            <person name="Boyd A."/>
            <person name="Carlson A."/>
            <person name="Copeland A."/>
            <person name="Coutinho P.M."/>
            <person name="de Vries R.P."/>
            <person name="Ferreira P."/>
            <person name="Findley K."/>
            <person name="Foster B."/>
            <person name="Gaskell J."/>
            <person name="Glotzer D."/>
            <person name="Gorecki P."/>
            <person name="Heitman J."/>
            <person name="Hesse C."/>
            <person name="Hori C."/>
            <person name="Igarashi K."/>
            <person name="Jurgens J.A."/>
            <person name="Kallen N."/>
            <person name="Kersten P."/>
            <person name="Kohler A."/>
            <person name="Kuees U."/>
            <person name="Kumar T.K.A."/>
            <person name="Kuo A."/>
            <person name="LaButti K."/>
            <person name="Larrondo L.F."/>
            <person name="Lindquist E."/>
            <person name="Ling A."/>
            <person name="Lombard V."/>
            <person name="Lucas S."/>
            <person name="Lundell T."/>
            <person name="Martin R."/>
            <person name="McLaughlin D.J."/>
            <person name="Morgenstern I."/>
            <person name="Morin E."/>
            <person name="Murat C."/>
            <person name="Nagy L.G."/>
            <person name="Nolan M."/>
            <person name="Ohm R.A."/>
            <person name="Patyshakuliyeva A."/>
            <person name="Rokas A."/>
            <person name="Ruiz-Duenas F.J."/>
            <person name="Sabat G."/>
            <person name="Salamov A."/>
            <person name="Samejima M."/>
            <person name="Schmutz J."/>
            <person name="Slot J.C."/>
            <person name="St John F."/>
            <person name="Stenlid J."/>
            <person name="Sun H."/>
            <person name="Sun S."/>
            <person name="Syed K."/>
            <person name="Tsang A."/>
            <person name="Wiebenga A."/>
            <person name="Young D."/>
            <person name="Pisabarro A."/>
            <person name="Eastwood D.C."/>
            <person name="Martin F."/>
            <person name="Cullen D."/>
            <person name="Grigoriev I.V."/>
            <person name="Hibbett D.S."/>
        </authorList>
    </citation>
    <scope>NUCLEOTIDE SEQUENCE [LARGE SCALE GENOMIC DNA]</scope>
    <source>
        <strain evidence="3">FP-101664</strain>
    </source>
</reference>
<feature type="compositionally biased region" description="Basic residues" evidence="1">
    <location>
        <begin position="551"/>
        <end position="560"/>
    </location>
</feature>
<evidence type="ECO:0000313" key="2">
    <source>
        <dbReference type="EMBL" id="EIW51505.1"/>
    </source>
</evidence>
<feature type="compositionally biased region" description="Basic residues" evidence="1">
    <location>
        <begin position="1"/>
        <end position="11"/>
    </location>
</feature>
<dbReference type="AlphaFoldDB" id="R7S7B7"/>
<feature type="compositionally biased region" description="Basic and acidic residues" evidence="1">
    <location>
        <begin position="435"/>
        <end position="453"/>
    </location>
</feature>
<dbReference type="EMBL" id="JH711800">
    <property type="protein sequence ID" value="EIW51505.1"/>
    <property type="molecule type" value="Genomic_DNA"/>
</dbReference>
<dbReference type="Proteomes" id="UP000054317">
    <property type="component" value="Unassembled WGS sequence"/>
</dbReference>
<feature type="compositionally biased region" description="Basic and acidic residues" evidence="1">
    <location>
        <begin position="30"/>
        <end position="39"/>
    </location>
</feature>
<feature type="region of interest" description="Disordered" evidence="1">
    <location>
        <begin position="395"/>
        <end position="500"/>
    </location>
</feature>
<feature type="compositionally biased region" description="Low complexity" evidence="1">
    <location>
        <begin position="454"/>
        <end position="468"/>
    </location>
</feature>
<dbReference type="OrthoDB" id="2756355at2759"/>
<feature type="region of interest" description="Disordered" evidence="1">
    <location>
        <begin position="1"/>
        <end position="291"/>
    </location>
</feature>
<feature type="compositionally biased region" description="Pro residues" evidence="1">
    <location>
        <begin position="17"/>
        <end position="27"/>
    </location>
</feature>
<organism evidence="2 3">
    <name type="scientific">Trametes versicolor (strain FP-101664)</name>
    <name type="common">White-rot fungus</name>
    <name type="synonym">Coriolus versicolor</name>
    <dbReference type="NCBI Taxonomy" id="717944"/>
    <lineage>
        <taxon>Eukaryota</taxon>
        <taxon>Fungi</taxon>
        <taxon>Dikarya</taxon>
        <taxon>Basidiomycota</taxon>
        <taxon>Agaricomycotina</taxon>
        <taxon>Agaricomycetes</taxon>
        <taxon>Polyporales</taxon>
        <taxon>Polyporaceae</taxon>
        <taxon>Trametes</taxon>
    </lineage>
</organism>
<feature type="compositionally biased region" description="Basic and acidic residues" evidence="1">
    <location>
        <begin position="116"/>
        <end position="137"/>
    </location>
</feature>
<feature type="region of interest" description="Disordered" evidence="1">
    <location>
        <begin position="550"/>
        <end position="572"/>
    </location>
</feature>
<protein>
    <submittedName>
        <fullName evidence="2">Uncharacterized protein</fullName>
    </submittedName>
</protein>
<dbReference type="OMA" id="KHANTAV"/>
<dbReference type="RefSeq" id="XP_008045560.1">
    <property type="nucleotide sequence ID" value="XM_008047369.1"/>
</dbReference>
<feature type="compositionally biased region" description="Low complexity" evidence="1">
    <location>
        <begin position="40"/>
        <end position="55"/>
    </location>
</feature>
<feature type="compositionally biased region" description="Basic residues" evidence="1">
    <location>
        <begin position="423"/>
        <end position="434"/>
    </location>
</feature>
<feature type="compositionally biased region" description="Polar residues" evidence="1">
    <location>
        <begin position="193"/>
        <end position="237"/>
    </location>
</feature>
<gene>
    <name evidence="2" type="ORF">TRAVEDRAFT_54437</name>
</gene>
<feature type="compositionally biased region" description="Polar residues" evidence="1">
    <location>
        <begin position="59"/>
        <end position="76"/>
    </location>
</feature>
<dbReference type="KEGG" id="tvs:TRAVEDRAFT_54437"/>